<gene>
    <name evidence="3" type="ORF">GCM10009824_06770</name>
</gene>
<organism evidence="3 4">
    <name type="scientific">Kocuria atrinae</name>
    <dbReference type="NCBI Taxonomy" id="592377"/>
    <lineage>
        <taxon>Bacteria</taxon>
        <taxon>Bacillati</taxon>
        <taxon>Actinomycetota</taxon>
        <taxon>Actinomycetes</taxon>
        <taxon>Micrococcales</taxon>
        <taxon>Micrococcaceae</taxon>
        <taxon>Kocuria</taxon>
    </lineage>
</organism>
<dbReference type="PANTHER" id="PTHR30503:SF3">
    <property type="entry name" value="INNER MEMBRANE PROTEIN YEDI"/>
    <property type="match status" value="1"/>
</dbReference>
<dbReference type="RefSeq" id="WP_344223622.1">
    <property type="nucleotide sequence ID" value="NZ_BAAAQA010000004.1"/>
</dbReference>
<keyword evidence="2" id="KW-1133">Transmembrane helix</keyword>
<dbReference type="InterPro" id="IPR008526">
    <property type="entry name" value="YedI"/>
</dbReference>
<evidence type="ECO:0000313" key="3">
    <source>
        <dbReference type="EMBL" id="GAA2111460.1"/>
    </source>
</evidence>
<sequence>MAVGLAALLDDIAALVKLSAASVDDVAAAAGRASAKAAGVVVDDAAVTPRYVHGVDPKRELPIIWTITKGSLRNKLLFILPALLLLSQFAPFLLTPLLMLGGTYLCFEGAEKVYEHFSKKDHAPEEPATERGPEAEKKVTSGAIRTDFILSAEIMVIALNEVAAESIWARAAILIVVAIGITVAVYGFVALIVKMDDIGLSMAKRESEGAQKFGLALVKAMPWVLKIISVVGVFAMLWVGGHIILVGMDELGLTAPYEWVHHLAEPAHHVAGVGGALAWLIETFFSLLLGLIWGAIIVLIVHLLPFGKKGHGDSEGHKGSEKHADSHAEDAPKVGTTNDDAAGAGSTAYRAGSDGETPVKD</sequence>
<keyword evidence="2" id="KW-0472">Membrane</keyword>
<feature type="region of interest" description="Disordered" evidence="1">
    <location>
        <begin position="118"/>
        <end position="138"/>
    </location>
</feature>
<feature type="compositionally biased region" description="Basic and acidic residues" evidence="1">
    <location>
        <begin position="312"/>
        <end position="332"/>
    </location>
</feature>
<dbReference type="PIRSF" id="PIRSF016660">
    <property type="entry name" value="YedI"/>
    <property type="match status" value="1"/>
</dbReference>
<dbReference type="PANTHER" id="PTHR30503">
    <property type="entry name" value="INNER MEMBRANE PROTEIN YEDI"/>
    <property type="match status" value="1"/>
</dbReference>
<name>A0ABN2XFM3_9MICC</name>
<keyword evidence="2" id="KW-0812">Transmembrane</keyword>
<feature type="transmembrane region" description="Helical" evidence="2">
    <location>
        <begin position="284"/>
        <end position="304"/>
    </location>
</feature>
<dbReference type="Pfam" id="PF05661">
    <property type="entry name" value="DUF808"/>
    <property type="match status" value="1"/>
</dbReference>
<reference evidence="3 4" key="1">
    <citation type="journal article" date="2019" name="Int. J. Syst. Evol. Microbiol.">
        <title>The Global Catalogue of Microorganisms (GCM) 10K type strain sequencing project: providing services to taxonomists for standard genome sequencing and annotation.</title>
        <authorList>
            <consortium name="The Broad Institute Genomics Platform"/>
            <consortium name="The Broad Institute Genome Sequencing Center for Infectious Disease"/>
            <person name="Wu L."/>
            <person name="Ma J."/>
        </authorList>
    </citation>
    <scope>NUCLEOTIDE SEQUENCE [LARGE SCALE GENOMIC DNA]</scope>
    <source>
        <strain evidence="3 4">JCM 15914</strain>
    </source>
</reference>
<feature type="transmembrane region" description="Helical" evidence="2">
    <location>
        <begin position="167"/>
        <end position="193"/>
    </location>
</feature>
<evidence type="ECO:0000313" key="4">
    <source>
        <dbReference type="Proteomes" id="UP001500166"/>
    </source>
</evidence>
<comment type="caution">
    <text evidence="3">The sequence shown here is derived from an EMBL/GenBank/DDBJ whole genome shotgun (WGS) entry which is preliminary data.</text>
</comment>
<evidence type="ECO:0000256" key="2">
    <source>
        <dbReference type="SAM" id="Phobius"/>
    </source>
</evidence>
<protein>
    <submittedName>
        <fullName evidence="3">DUF808 domain-containing protein</fullName>
    </submittedName>
</protein>
<feature type="region of interest" description="Disordered" evidence="1">
    <location>
        <begin position="312"/>
        <end position="361"/>
    </location>
</feature>
<accession>A0ABN2XFM3</accession>
<evidence type="ECO:0000256" key="1">
    <source>
        <dbReference type="SAM" id="MobiDB-lite"/>
    </source>
</evidence>
<dbReference type="Proteomes" id="UP001500166">
    <property type="component" value="Unassembled WGS sequence"/>
</dbReference>
<keyword evidence="4" id="KW-1185">Reference proteome</keyword>
<dbReference type="EMBL" id="BAAAQA010000004">
    <property type="protein sequence ID" value="GAA2111460.1"/>
    <property type="molecule type" value="Genomic_DNA"/>
</dbReference>
<feature type="transmembrane region" description="Helical" evidence="2">
    <location>
        <begin position="213"/>
        <end position="239"/>
    </location>
</feature>
<feature type="transmembrane region" description="Helical" evidence="2">
    <location>
        <begin position="76"/>
        <end position="94"/>
    </location>
</feature>
<proteinExistence type="predicted"/>